<feature type="non-terminal residue" evidence="2">
    <location>
        <position position="167"/>
    </location>
</feature>
<dbReference type="AlphaFoldDB" id="A0AAE0GMK9"/>
<evidence type="ECO:0000256" key="1">
    <source>
        <dbReference type="SAM" id="MobiDB-lite"/>
    </source>
</evidence>
<sequence length="167" mass="18578">MQVELITSGWEEGRSLVGSSTVVPSQRQVFLERLIERSDIEGHLKVLALNDLVKEGALSKDEFQEARAAVLSRSRQQEQSGTMKNASARSSGLHWTRRQPEMHCSNESPSYQSHSHSQSAQQPQNQQVQTQEDDWNIAMSQMDATCHRWSIGHTAAPSMGDPPAAPL</sequence>
<dbReference type="Proteomes" id="UP001190700">
    <property type="component" value="Unassembled WGS sequence"/>
</dbReference>
<dbReference type="EMBL" id="LGRX02004282">
    <property type="protein sequence ID" value="KAK3280755.1"/>
    <property type="molecule type" value="Genomic_DNA"/>
</dbReference>
<protein>
    <recommendedName>
        <fullName evidence="4">SHOCT domain-containing protein</fullName>
    </recommendedName>
</protein>
<evidence type="ECO:0008006" key="4">
    <source>
        <dbReference type="Google" id="ProtNLM"/>
    </source>
</evidence>
<feature type="region of interest" description="Disordered" evidence="1">
    <location>
        <begin position="70"/>
        <end position="141"/>
    </location>
</feature>
<feature type="compositionally biased region" description="Low complexity" evidence="1">
    <location>
        <begin position="105"/>
        <end position="130"/>
    </location>
</feature>
<comment type="caution">
    <text evidence="2">The sequence shown here is derived from an EMBL/GenBank/DDBJ whole genome shotgun (WGS) entry which is preliminary data.</text>
</comment>
<reference evidence="2 3" key="1">
    <citation type="journal article" date="2015" name="Genome Biol. Evol.">
        <title>Comparative Genomics of a Bacterivorous Green Alga Reveals Evolutionary Causalities and Consequences of Phago-Mixotrophic Mode of Nutrition.</title>
        <authorList>
            <person name="Burns J.A."/>
            <person name="Paasch A."/>
            <person name="Narechania A."/>
            <person name="Kim E."/>
        </authorList>
    </citation>
    <scope>NUCLEOTIDE SEQUENCE [LARGE SCALE GENOMIC DNA]</scope>
    <source>
        <strain evidence="2 3">PLY_AMNH</strain>
    </source>
</reference>
<organism evidence="2 3">
    <name type="scientific">Cymbomonas tetramitiformis</name>
    <dbReference type="NCBI Taxonomy" id="36881"/>
    <lineage>
        <taxon>Eukaryota</taxon>
        <taxon>Viridiplantae</taxon>
        <taxon>Chlorophyta</taxon>
        <taxon>Pyramimonadophyceae</taxon>
        <taxon>Pyramimonadales</taxon>
        <taxon>Pyramimonadaceae</taxon>
        <taxon>Cymbomonas</taxon>
    </lineage>
</organism>
<proteinExistence type="predicted"/>
<feature type="region of interest" description="Disordered" evidence="1">
    <location>
        <begin position="148"/>
        <end position="167"/>
    </location>
</feature>
<feature type="compositionally biased region" description="Polar residues" evidence="1">
    <location>
        <begin position="73"/>
        <end position="90"/>
    </location>
</feature>
<evidence type="ECO:0000313" key="3">
    <source>
        <dbReference type="Proteomes" id="UP001190700"/>
    </source>
</evidence>
<accession>A0AAE0GMK9</accession>
<gene>
    <name evidence="2" type="ORF">CYMTET_11422</name>
</gene>
<name>A0AAE0GMK9_9CHLO</name>
<keyword evidence="3" id="KW-1185">Reference proteome</keyword>
<evidence type="ECO:0000313" key="2">
    <source>
        <dbReference type="EMBL" id="KAK3280755.1"/>
    </source>
</evidence>